<evidence type="ECO:0000313" key="1">
    <source>
        <dbReference type="EMBL" id="KAK8083693.1"/>
    </source>
</evidence>
<reference evidence="1 2" key="1">
    <citation type="submission" date="2023-01" db="EMBL/GenBank/DDBJ databases">
        <title>Analysis of 21 Apiospora genomes using comparative genomics revels a genus with tremendous synthesis potential of carbohydrate active enzymes and secondary metabolites.</title>
        <authorList>
            <person name="Sorensen T."/>
        </authorList>
    </citation>
    <scope>NUCLEOTIDE SEQUENCE [LARGE SCALE GENOMIC DNA]</scope>
    <source>
        <strain evidence="1 2">CBS 83171</strain>
    </source>
</reference>
<proteinExistence type="predicted"/>
<accession>A0ABR1WJS1</accession>
<sequence>MLYATLAHEGRNIGTLEWRLAQPNCPRRCKAVGDAHLFTALLEAAPMGVMRENHPYYYDAARRADVCLWKKLDILLESGCMDLHSPIDTSPTQTYLDNLTLLMNRDDQPETCNKILGPKRLRAFHWNNTKNHLTPLSYAMNHFVSVDLRSGKDHHEQYVASLQIAFYLIRKGADPRRVDDDVRRKVSAQWRRQVAAAYNALRPSQPLPPQLLEPFYEDHEEEMMTAQQFWEHSKDLDNFRRHPHHIQTWPISFVAANTNVIPAYLVHTI</sequence>
<dbReference type="Proteomes" id="UP001446871">
    <property type="component" value="Unassembled WGS sequence"/>
</dbReference>
<gene>
    <name evidence="1" type="ORF">PG996_002474</name>
</gene>
<comment type="caution">
    <text evidence="1">The sequence shown here is derived from an EMBL/GenBank/DDBJ whole genome shotgun (WGS) entry which is preliminary data.</text>
</comment>
<evidence type="ECO:0000313" key="2">
    <source>
        <dbReference type="Proteomes" id="UP001446871"/>
    </source>
</evidence>
<dbReference type="EMBL" id="JAQQWM010000001">
    <property type="protein sequence ID" value="KAK8083693.1"/>
    <property type="molecule type" value="Genomic_DNA"/>
</dbReference>
<organism evidence="1 2">
    <name type="scientific">Apiospora saccharicola</name>
    <dbReference type="NCBI Taxonomy" id="335842"/>
    <lineage>
        <taxon>Eukaryota</taxon>
        <taxon>Fungi</taxon>
        <taxon>Dikarya</taxon>
        <taxon>Ascomycota</taxon>
        <taxon>Pezizomycotina</taxon>
        <taxon>Sordariomycetes</taxon>
        <taxon>Xylariomycetidae</taxon>
        <taxon>Amphisphaeriales</taxon>
        <taxon>Apiosporaceae</taxon>
        <taxon>Apiospora</taxon>
    </lineage>
</organism>
<protein>
    <submittedName>
        <fullName evidence="1">Uncharacterized protein</fullName>
    </submittedName>
</protein>
<name>A0ABR1WJS1_9PEZI</name>
<keyword evidence="2" id="KW-1185">Reference proteome</keyword>